<feature type="chain" id="PRO_5002713005" evidence="1">
    <location>
        <begin position="23"/>
        <end position="183"/>
    </location>
</feature>
<proteinExistence type="predicted"/>
<dbReference type="Proteomes" id="UP000008152">
    <property type="component" value="Chromosome II"/>
</dbReference>
<dbReference type="KEGG" id="vha:VIBHAR_07127"/>
<reference evidence="2 3" key="1">
    <citation type="submission" date="2007-08" db="EMBL/GenBank/DDBJ databases">
        <authorList>
            <consortium name="The Vibrio harveyi Genome Sequencing Project"/>
            <person name="Bassler B."/>
            <person name="Clifton S.W."/>
            <person name="Fulton L."/>
            <person name="Delehaunty K."/>
            <person name="Fronick C."/>
            <person name="Harrison M."/>
            <person name="Markivic C."/>
            <person name="Fulton R."/>
            <person name="Tin-Wollam A.-M."/>
            <person name="Shah N."/>
            <person name="Pepin K."/>
            <person name="Nash W."/>
            <person name="Thiruvilangam P."/>
            <person name="Bhonagiri V."/>
            <person name="Waters C."/>
            <person name="Tu K.C."/>
            <person name="Irgon J."/>
            <person name="Wilson R.K."/>
        </authorList>
    </citation>
    <scope>NUCLEOTIDE SEQUENCE [LARGE SCALE GENOMIC DNA]</scope>
    <source>
        <strain evidence="3">ATCC BAA-1116 / BB120</strain>
    </source>
</reference>
<dbReference type="EMBL" id="CP000790">
    <property type="protein sequence ID" value="ABU74999.1"/>
    <property type="molecule type" value="Genomic_DNA"/>
</dbReference>
<gene>
    <name evidence="2" type="ordered locus">VIBHAR_07127</name>
</gene>
<evidence type="ECO:0000313" key="2">
    <source>
        <dbReference type="EMBL" id="ABU74999.1"/>
    </source>
</evidence>
<evidence type="ECO:0000313" key="3">
    <source>
        <dbReference type="Proteomes" id="UP000008152"/>
    </source>
</evidence>
<dbReference type="AlphaFoldDB" id="A7N7J5"/>
<sequence>MKKQAMMMALLSAGLIGQNVYALSSTSNIEWVGVVPGGINGDQIGLTGQNGGTVNQGELAITQDGAFTTRLPVILEAHEMVDDGTNSGNLVPGPKFYSGDVDWTLGSVYVTNPAYDTTDEVNDVKIVMNGHELSRGTPVTIAEGLHQMQFSASSEGPSNGSVLPNQTVVATATIFAEGNGGSL</sequence>
<protein>
    <submittedName>
        <fullName evidence="2">Uncharacterized protein</fullName>
    </submittedName>
</protein>
<evidence type="ECO:0000256" key="1">
    <source>
        <dbReference type="SAM" id="SignalP"/>
    </source>
</evidence>
<dbReference type="PATRIC" id="fig|338187.25.peg.5449"/>
<organism evidence="2 3">
    <name type="scientific">Vibrio campbellii (strain ATCC BAA-1116)</name>
    <dbReference type="NCBI Taxonomy" id="2902295"/>
    <lineage>
        <taxon>Bacteria</taxon>
        <taxon>Pseudomonadati</taxon>
        <taxon>Pseudomonadota</taxon>
        <taxon>Gammaproteobacteria</taxon>
        <taxon>Vibrionales</taxon>
        <taxon>Vibrionaceae</taxon>
        <taxon>Vibrio</taxon>
    </lineage>
</organism>
<keyword evidence="1" id="KW-0732">Signal</keyword>
<accession>A7N7J5</accession>
<name>A7N7J5_VIBC1</name>
<dbReference type="RefSeq" id="WP_012130423.1">
    <property type="nucleotide sequence ID" value="NC_009784.1"/>
</dbReference>
<feature type="signal peptide" evidence="1">
    <location>
        <begin position="1"/>
        <end position="22"/>
    </location>
</feature>